<accession>A0A7W6LEI9</accession>
<comment type="caution">
    <text evidence="2">The sequence shown here is derived from an EMBL/GenBank/DDBJ whole genome shotgun (WGS) entry which is preliminary data.</text>
</comment>
<feature type="chain" id="PRO_5031201302" evidence="1">
    <location>
        <begin position="21"/>
        <end position="139"/>
    </location>
</feature>
<dbReference type="SUPFAM" id="SSF89872">
    <property type="entry name" value="Inhibitor of vertebrate lysozyme, Ivy"/>
    <property type="match status" value="1"/>
</dbReference>
<dbReference type="Gene3D" id="3.40.1420.10">
    <property type="entry name" value="Inhibitor of vertebrate lysozyme"/>
    <property type="match status" value="1"/>
</dbReference>
<evidence type="ECO:0000313" key="3">
    <source>
        <dbReference type="Proteomes" id="UP000519897"/>
    </source>
</evidence>
<dbReference type="Pfam" id="PF08816">
    <property type="entry name" value="Ivy"/>
    <property type="match status" value="1"/>
</dbReference>
<dbReference type="Proteomes" id="UP000519897">
    <property type="component" value="Unassembled WGS sequence"/>
</dbReference>
<dbReference type="EMBL" id="JACIEC010000001">
    <property type="protein sequence ID" value="MBB4142914.1"/>
    <property type="molecule type" value="Genomic_DNA"/>
</dbReference>
<evidence type="ECO:0000313" key="2">
    <source>
        <dbReference type="EMBL" id="MBB4142914.1"/>
    </source>
</evidence>
<dbReference type="InterPro" id="IPR036501">
    <property type="entry name" value="Inhibitor_vert_lysozyme_sf"/>
</dbReference>
<dbReference type="RefSeq" id="WP_165132465.1">
    <property type="nucleotide sequence ID" value="NZ_CP049250.1"/>
</dbReference>
<dbReference type="AlphaFoldDB" id="A0A7W6LEI9"/>
<keyword evidence="1" id="KW-0732">Signal</keyword>
<protein>
    <submittedName>
        <fullName evidence="2">Uncharacterized protein</fullName>
    </submittedName>
</protein>
<reference evidence="2 3" key="1">
    <citation type="submission" date="2020-08" db="EMBL/GenBank/DDBJ databases">
        <title>Genomic Encyclopedia of Type Strains, Phase IV (KMG-IV): sequencing the most valuable type-strain genomes for metagenomic binning, comparative biology and taxonomic classification.</title>
        <authorList>
            <person name="Goeker M."/>
        </authorList>
    </citation>
    <scope>NUCLEOTIDE SEQUENCE [LARGE SCALE GENOMIC DNA]</scope>
    <source>
        <strain evidence="2 3">DSM 29514</strain>
    </source>
</reference>
<gene>
    <name evidence="2" type="ORF">GGQ72_001413</name>
</gene>
<feature type="signal peptide" evidence="1">
    <location>
        <begin position="1"/>
        <end position="20"/>
    </location>
</feature>
<evidence type="ECO:0000256" key="1">
    <source>
        <dbReference type="SAM" id="SignalP"/>
    </source>
</evidence>
<sequence length="139" mass="15447">MKRFSLVLCLLVLAVSQLSAAEEAKSGRFLHEIVASSQPHRESLQQLLRKTQRLPPWVRNMITNPLYVSGASTAVTIAEKPFELFGACLVRLCPKSHLRILFTPQGKIVSMRVVDEKMGEILLGEPDADQLLQLSKPGI</sequence>
<proteinExistence type="predicted"/>
<name>A0A7W6LEI9_9HYPH</name>
<keyword evidence="3" id="KW-1185">Reference proteome</keyword>
<organism evidence="2 3">
    <name type="scientific">Rhizobium rhizoryzae</name>
    <dbReference type="NCBI Taxonomy" id="451876"/>
    <lineage>
        <taxon>Bacteria</taxon>
        <taxon>Pseudomonadati</taxon>
        <taxon>Pseudomonadota</taxon>
        <taxon>Alphaproteobacteria</taxon>
        <taxon>Hyphomicrobiales</taxon>
        <taxon>Rhizobiaceae</taxon>
        <taxon>Rhizobium/Agrobacterium group</taxon>
        <taxon>Rhizobium</taxon>
    </lineage>
</organism>